<name>N1PIL5_DOTSN</name>
<reference evidence="2" key="1">
    <citation type="journal article" date="2012" name="PLoS Genet.">
        <title>The genomes of the fungal plant pathogens Cladosporium fulvum and Dothistroma septosporum reveal adaptation to different hosts and lifestyles but also signatures of common ancestry.</title>
        <authorList>
            <person name="de Wit P.J.G.M."/>
            <person name="van der Burgt A."/>
            <person name="Oekmen B."/>
            <person name="Stergiopoulos I."/>
            <person name="Abd-Elsalam K.A."/>
            <person name="Aerts A.L."/>
            <person name="Bahkali A.H."/>
            <person name="Beenen H.G."/>
            <person name="Chettri P."/>
            <person name="Cox M.P."/>
            <person name="Datema E."/>
            <person name="de Vries R.P."/>
            <person name="Dhillon B."/>
            <person name="Ganley A.R."/>
            <person name="Griffiths S.A."/>
            <person name="Guo Y."/>
            <person name="Hamelin R.C."/>
            <person name="Henrissat B."/>
            <person name="Kabir M.S."/>
            <person name="Jashni M.K."/>
            <person name="Kema G."/>
            <person name="Klaubauf S."/>
            <person name="Lapidus A."/>
            <person name="Levasseur A."/>
            <person name="Lindquist E."/>
            <person name="Mehrabi R."/>
            <person name="Ohm R.A."/>
            <person name="Owen T.J."/>
            <person name="Salamov A."/>
            <person name="Schwelm A."/>
            <person name="Schijlen E."/>
            <person name="Sun H."/>
            <person name="van den Burg H.A."/>
            <person name="van Ham R.C.H.J."/>
            <person name="Zhang S."/>
            <person name="Goodwin S.B."/>
            <person name="Grigoriev I.V."/>
            <person name="Collemare J."/>
            <person name="Bradshaw R.E."/>
        </authorList>
    </citation>
    <scope>NUCLEOTIDE SEQUENCE [LARGE SCALE GENOMIC DNA]</scope>
    <source>
        <strain evidence="2">NZE10 / CBS 128990</strain>
    </source>
</reference>
<dbReference type="HOGENOM" id="CLU_2440830_0_0_1"/>
<proteinExistence type="predicted"/>
<dbReference type="Proteomes" id="UP000016933">
    <property type="component" value="Unassembled WGS sequence"/>
</dbReference>
<dbReference type="EMBL" id="KB446541">
    <property type="protein sequence ID" value="EME41974.1"/>
    <property type="molecule type" value="Genomic_DNA"/>
</dbReference>
<evidence type="ECO:0000313" key="2">
    <source>
        <dbReference type="Proteomes" id="UP000016933"/>
    </source>
</evidence>
<keyword evidence="2" id="KW-1185">Reference proteome</keyword>
<gene>
    <name evidence="1" type="ORF">DOTSEDRAFT_25635</name>
</gene>
<protein>
    <submittedName>
        <fullName evidence="1">Uncharacterized protein</fullName>
    </submittedName>
</protein>
<evidence type="ECO:0000313" key="1">
    <source>
        <dbReference type="EMBL" id="EME41974.1"/>
    </source>
</evidence>
<reference evidence="1 2" key="2">
    <citation type="journal article" date="2012" name="PLoS Pathog.">
        <title>Diverse lifestyles and strategies of plant pathogenesis encoded in the genomes of eighteen Dothideomycetes fungi.</title>
        <authorList>
            <person name="Ohm R.A."/>
            <person name="Feau N."/>
            <person name="Henrissat B."/>
            <person name="Schoch C.L."/>
            <person name="Horwitz B.A."/>
            <person name="Barry K.W."/>
            <person name="Condon B.J."/>
            <person name="Copeland A.C."/>
            <person name="Dhillon B."/>
            <person name="Glaser F."/>
            <person name="Hesse C.N."/>
            <person name="Kosti I."/>
            <person name="LaButti K."/>
            <person name="Lindquist E.A."/>
            <person name="Lucas S."/>
            <person name="Salamov A.A."/>
            <person name="Bradshaw R.E."/>
            <person name="Ciuffetti L."/>
            <person name="Hamelin R.C."/>
            <person name="Kema G.H.J."/>
            <person name="Lawrence C."/>
            <person name="Scott J.A."/>
            <person name="Spatafora J.W."/>
            <person name="Turgeon B.G."/>
            <person name="de Wit P.J.G.M."/>
            <person name="Zhong S."/>
            <person name="Goodwin S.B."/>
            <person name="Grigoriev I.V."/>
        </authorList>
    </citation>
    <scope>NUCLEOTIDE SEQUENCE [LARGE SCALE GENOMIC DNA]</scope>
    <source>
        <strain evidence="2">NZE10 / CBS 128990</strain>
    </source>
</reference>
<dbReference type="AlphaFoldDB" id="N1PIL5"/>
<accession>N1PIL5</accession>
<organism evidence="1 2">
    <name type="scientific">Dothistroma septosporum (strain NZE10 / CBS 128990)</name>
    <name type="common">Red band needle blight fungus</name>
    <name type="synonym">Mycosphaerella pini</name>
    <dbReference type="NCBI Taxonomy" id="675120"/>
    <lineage>
        <taxon>Eukaryota</taxon>
        <taxon>Fungi</taxon>
        <taxon>Dikarya</taxon>
        <taxon>Ascomycota</taxon>
        <taxon>Pezizomycotina</taxon>
        <taxon>Dothideomycetes</taxon>
        <taxon>Dothideomycetidae</taxon>
        <taxon>Mycosphaerellales</taxon>
        <taxon>Mycosphaerellaceae</taxon>
        <taxon>Dothistroma</taxon>
    </lineage>
</organism>
<sequence>MAPSKRAFYESCTIEELHIFIKNRAIKDSKDDILFWTTRASKRSCIGKLEELDDIGVLHFMDLHTELRFDVCGHLLVKSPRHIDVSGKAF</sequence>